<dbReference type="SUPFAM" id="SSF55909">
    <property type="entry name" value="Pentein"/>
    <property type="match status" value="1"/>
</dbReference>
<reference evidence="2 3" key="1">
    <citation type="submission" date="2019-03" db="EMBL/GenBank/DDBJ databases">
        <title>Genomic Encyclopedia of Type Strains, Phase III (KMG-III): the genomes of soil and plant-associated and newly described type strains.</title>
        <authorList>
            <person name="Whitman W."/>
        </authorList>
    </citation>
    <scope>NUCLEOTIDE SEQUENCE [LARGE SCALE GENOMIC DNA]</scope>
    <source>
        <strain evidence="2 3">CECT 8446</strain>
    </source>
</reference>
<evidence type="ECO:0000313" key="2">
    <source>
        <dbReference type="EMBL" id="TDQ16431.1"/>
    </source>
</evidence>
<dbReference type="GO" id="GO:0009446">
    <property type="term" value="P:putrescine biosynthetic process"/>
    <property type="evidence" value="ECO:0007669"/>
    <property type="project" value="InterPro"/>
</dbReference>
<accession>A0A4R6T712</accession>
<dbReference type="EMBL" id="SNYF01000007">
    <property type="protein sequence ID" value="TDQ16431.1"/>
    <property type="molecule type" value="Genomic_DNA"/>
</dbReference>
<protein>
    <submittedName>
        <fullName evidence="2">Agmatine deiminase</fullName>
    </submittedName>
</protein>
<dbReference type="RefSeq" id="WP_133556365.1">
    <property type="nucleotide sequence ID" value="NZ_SNYF01000007.1"/>
</dbReference>
<evidence type="ECO:0000256" key="1">
    <source>
        <dbReference type="ARBA" id="ARBA00022801"/>
    </source>
</evidence>
<dbReference type="InterPro" id="IPR007466">
    <property type="entry name" value="Peptidyl-Arg-deiminase_porph"/>
</dbReference>
<keyword evidence="3" id="KW-1185">Reference proteome</keyword>
<organism evidence="2 3">
    <name type="scientific">Algoriphagus boseongensis</name>
    <dbReference type="NCBI Taxonomy" id="1442587"/>
    <lineage>
        <taxon>Bacteria</taxon>
        <taxon>Pseudomonadati</taxon>
        <taxon>Bacteroidota</taxon>
        <taxon>Cytophagia</taxon>
        <taxon>Cytophagales</taxon>
        <taxon>Cyclobacteriaceae</taxon>
        <taxon>Algoriphagus</taxon>
    </lineage>
</organism>
<evidence type="ECO:0000313" key="3">
    <source>
        <dbReference type="Proteomes" id="UP000294535"/>
    </source>
</evidence>
<dbReference type="PANTHER" id="PTHR31377">
    <property type="entry name" value="AGMATINE DEIMINASE-RELATED"/>
    <property type="match status" value="1"/>
</dbReference>
<dbReference type="AlphaFoldDB" id="A0A4R6T712"/>
<comment type="caution">
    <text evidence="2">The sequence shown here is derived from an EMBL/GenBank/DDBJ whole genome shotgun (WGS) entry which is preliminary data.</text>
</comment>
<keyword evidence="1" id="KW-0378">Hydrolase</keyword>
<name>A0A4R6T712_9BACT</name>
<dbReference type="GO" id="GO:0004668">
    <property type="term" value="F:protein-arginine deiminase activity"/>
    <property type="evidence" value="ECO:0007669"/>
    <property type="project" value="InterPro"/>
</dbReference>
<dbReference type="PANTHER" id="PTHR31377:SF0">
    <property type="entry name" value="AGMATINE DEIMINASE-RELATED"/>
    <property type="match status" value="1"/>
</dbReference>
<dbReference type="GO" id="GO:0047632">
    <property type="term" value="F:agmatine deiminase activity"/>
    <property type="evidence" value="ECO:0007669"/>
    <property type="project" value="TreeGrafter"/>
</dbReference>
<dbReference type="Pfam" id="PF04371">
    <property type="entry name" value="PAD_porph"/>
    <property type="match status" value="1"/>
</dbReference>
<dbReference type="Gene3D" id="3.75.10.10">
    <property type="entry name" value="L-arginine/glycine Amidinotransferase, Chain A"/>
    <property type="match status" value="1"/>
</dbReference>
<gene>
    <name evidence="2" type="ORF">DFQ04_2549</name>
</gene>
<dbReference type="OrthoDB" id="7871381at2"/>
<sequence>MTPDSQTNFLYLADTLPKKYPEFYAGLEKELNKQKVAFDFLTNTKDVWAVDYMPIQVGEKFVQFSYDPSYLKFKKYEKTKSDVDAICSTLGIQTQKSEIVLDGGNLVRSARQAFVTDRIFEDNPTWERKALLEELKNLLELDRIFLLPAQPGDFTGHADGMVRFVDEHTILANDYSKEPKKFFEAFEIAIHNTGLEVIKLPYPIYENTSNDHANGDYINYLQMDKVIFAPIFGFKEDEEVIRILEEAFPKDSIIPIESNELAKDGGILNCISWNIRKDF</sequence>
<proteinExistence type="predicted"/>
<dbReference type="Proteomes" id="UP000294535">
    <property type="component" value="Unassembled WGS sequence"/>
</dbReference>